<gene>
    <name evidence="2" type="ORF">CDL15_Pgr003724</name>
</gene>
<dbReference type="AlphaFoldDB" id="A0A218XVK4"/>
<reference evidence="3" key="1">
    <citation type="journal article" date="2017" name="Plant J.">
        <title>The pomegranate (Punica granatum L.) genome and the genomics of punicalagin biosynthesis.</title>
        <authorList>
            <person name="Qin G."/>
            <person name="Xu C."/>
            <person name="Ming R."/>
            <person name="Tang H."/>
            <person name="Guyot R."/>
            <person name="Kramer E.M."/>
            <person name="Hu Y."/>
            <person name="Yi X."/>
            <person name="Qi Y."/>
            <person name="Xu X."/>
            <person name="Gao Z."/>
            <person name="Pan H."/>
            <person name="Jian J."/>
            <person name="Tian Y."/>
            <person name="Yue Z."/>
            <person name="Xu Y."/>
        </authorList>
    </citation>
    <scope>NUCLEOTIDE SEQUENCE [LARGE SCALE GENOMIC DNA]</scope>
    <source>
        <strain evidence="3">cv. Dabenzi</strain>
    </source>
</reference>
<accession>A0A218XVK4</accession>
<protein>
    <submittedName>
        <fullName evidence="2">Uncharacterized protein</fullName>
    </submittedName>
</protein>
<dbReference type="Proteomes" id="UP000197138">
    <property type="component" value="Unassembled WGS sequence"/>
</dbReference>
<evidence type="ECO:0000313" key="2">
    <source>
        <dbReference type="EMBL" id="OWM88312.1"/>
    </source>
</evidence>
<proteinExistence type="predicted"/>
<comment type="caution">
    <text evidence="2">The sequence shown here is derived from an EMBL/GenBank/DDBJ whole genome shotgun (WGS) entry which is preliminary data.</text>
</comment>
<dbReference type="EMBL" id="MTKT01000797">
    <property type="protein sequence ID" value="OWM88312.1"/>
    <property type="molecule type" value="Genomic_DNA"/>
</dbReference>
<name>A0A218XVK4_PUNGR</name>
<evidence type="ECO:0000256" key="1">
    <source>
        <dbReference type="SAM" id="MobiDB-lite"/>
    </source>
</evidence>
<sequence>MNISKPKPNFKPRPAHIQAMTAIESATRTPASILRTAHTEAQLNTAETGPKRKPTLNLSATKAQPPPKPNTLLSRSAETKPNLENRISEIFGTYRLQL</sequence>
<feature type="region of interest" description="Disordered" evidence="1">
    <location>
        <begin position="38"/>
        <end position="81"/>
    </location>
</feature>
<evidence type="ECO:0000313" key="3">
    <source>
        <dbReference type="Proteomes" id="UP000197138"/>
    </source>
</evidence>
<organism evidence="2 3">
    <name type="scientific">Punica granatum</name>
    <name type="common">Pomegranate</name>
    <dbReference type="NCBI Taxonomy" id="22663"/>
    <lineage>
        <taxon>Eukaryota</taxon>
        <taxon>Viridiplantae</taxon>
        <taxon>Streptophyta</taxon>
        <taxon>Embryophyta</taxon>
        <taxon>Tracheophyta</taxon>
        <taxon>Spermatophyta</taxon>
        <taxon>Magnoliopsida</taxon>
        <taxon>eudicotyledons</taxon>
        <taxon>Gunneridae</taxon>
        <taxon>Pentapetalae</taxon>
        <taxon>rosids</taxon>
        <taxon>malvids</taxon>
        <taxon>Myrtales</taxon>
        <taxon>Lythraceae</taxon>
        <taxon>Punica</taxon>
    </lineage>
</organism>